<dbReference type="OrthoDB" id="6394287at2759"/>
<dbReference type="AlphaFoldDB" id="A0A164QAH1"/>
<name>A0A164QAH1_9CRUS</name>
<accession>A0A164QAH1</accession>
<proteinExistence type="predicted"/>
<evidence type="ECO:0000313" key="2">
    <source>
        <dbReference type="Proteomes" id="UP000076858"/>
    </source>
</evidence>
<evidence type="ECO:0000313" key="1">
    <source>
        <dbReference type="EMBL" id="KZS07580.1"/>
    </source>
</evidence>
<keyword evidence="2" id="KW-1185">Reference proteome</keyword>
<sequence length="278" mass="31075">MLIVSVQRLCSTTAAVHGHFKMRGYLAFVSVLVATVTSSPYKGYTQQPQASISKSQWASLNPDLLVRQAKTAKSAILELKDLKVIKGILGLLALLDHKELQAKTAKTAILEHKDLKVIQEFLVLLDLRDHVDLQAQTAKMAILVRKVLKVIQDLMALQELRVRMVPLENQENPVRYLALPDLKDQWARLATMELQVKRVLQVLLVSQAKMGPMELLVMQVHQASKALLAKTALRDLLAFKVRPDPKVNPELPVTLEVLGQQGLKDLQASRVSLIIQKQ</sequence>
<dbReference type="Proteomes" id="UP000076858">
    <property type="component" value="Unassembled WGS sequence"/>
</dbReference>
<protein>
    <submittedName>
        <fullName evidence="1">Putative Acetylcholinesterase collagenic tail peptide</fullName>
    </submittedName>
</protein>
<comment type="caution">
    <text evidence="1">The sequence shown here is derived from an EMBL/GenBank/DDBJ whole genome shotgun (WGS) entry which is preliminary data.</text>
</comment>
<organism evidence="1 2">
    <name type="scientific">Daphnia magna</name>
    <dbReference type="NCBI Taxonomy" id="35525"/>
    <lineage>
        <taxon>Eukaryota</taxon>
        <taxon>Metazoa</taxon>
        <taxon>Ecdysozoa</taxon>
        <taxon>Arthropoda</taxon>
        <taxon>Crustacea</taxon>
        <taxon>Branchiopoda</taxon>
        <taxon>Diplostraca</taxon>
        <taxon>Cladocera</taxon>
        <taxon>Anomopoda</taxon>
        <taxon>Daphniidae</taxon>
        <taxon>Daphnia</taxon>
    </lineage>
</organism>
<gene>
    <name evidence="1" type="ORF">APZ42_028683</name>
</gene>
<reference evidence="1 2" key="1">
    <citation type="submission" date="2016-03" db="EMBL/GenBank/DDBJ databases">
        <title>EvidentialGene: Evidence-directed Construction of Genes on Genomes.</title>
        <authorList>
            <person name="Gilbert D.G."/>
            <person name="Choi J.-H."/>
            <person name="Mockaitis K."/>
            <person name="Colbourne J."/>
            <person name="Pfrender M."/>
        </authorList>
    </citation>
    <scope>NUCLEOTIDE SEQUENCE [LARGE SCALE GENOMIC DNA]</scope>
    <source>
        <strain evidence="1 2">Xinb3</strain>
        <tissue evidence="1">Complete organism</tissue>
    </source>
</reference>
<dbReference type="EMBL" id="LRGB01002451">
    <property type="protein sequence ID" value="KZS07580.1"/>
    <property type="molecule type" value="Genomic_DNA"/>
</dbReference>